<evidence type="ECO:0000256" key="1">
    <source>
        <dbReference type="ARBA" id="ARBA00001445"/>
    </source>
</evidence>
<evidence type="ECO:0000259" key="6">
    <source>
        <dbReference type="Pfam" id="PF08531"/>
    </source>
</evidence>
<evidence type="ECO:0000256" key="4">
    <source>
        <dbReference type="SAM" id="MobiDB-lite"/>
    </source>
</evidence>
<evidence type="ECO:0000313" key="9">
    <source>
        <dbReference type="EMBL" id="TRY20289.1"/>
    </source>
</evidence>
<dbReference type="Proteomes" id="UP000317638">
    <property type="component" value="Unassembled WGS sequence"/>
</dbReference>
<comment type="caution">
    <text evidence="9">The sequence shown here is derived from an EMBL/GenBank/DDBJ whole genome shotgun (WGS) entry which is preliminary data.</text>
</comment>
<dbReference type="PANTHER" id="PTHR33307">
    <property type="entry name" value="ALPHA-RHAMNOSIDASE (EUROFUNG)"/>
    <property type="match status" value="1"/>
</dbReference>
<dbReference type="InterPro" id="IPR016007">
    <property type="entry name" value="Alpha_rhamnosid"/>
</dbReference>
<feature type="domain" description="Bacterial alpha-L-rhamnosidase N-terminal" evidence="6">
    <location>
        <begin position="141"/>
        <end position="290"/>
    </location>
</feature>
<dbReference type="SUPFAM" id="SSF48208">
    <property type="entry name" value="Six-hairpin glycosidases"/>
    <property type="match status" value="1"/>
</dbReference>
<keyword evidence="10" id="KW-1185">Reference proteome</keyword>
<dbReference type="PANTHER" id="PTHR33307:SF6">
    <property type="entry name" value="ALPHA-RHAMNOSIDASE (EUROFUNG)-RELATED"/>
    <property type="match status" value="1"/>
</dbReference>
<sequence length="935" mass="101733">MSTVVTPPRLEHGDSQAGNVASARPRLSWRTTTDQDGWHQLAAEISLTGPDGHGQVVAVDGDASVLVDWPFEDLNPRQRGEVRVRVRDDAGWSDWSAATSFTAAFLGEGEWAAEFIGLPEPQHQGHPFLARLEFEVRDGLSRATWYATAHGTYQASFNGTDVDDQILKPGWTPYEFRLVHETTDVTSLLSPGKNAVALSVTGGWYTENFGFQGHAGPVYGEQPTVAGQLLLEYADGSTEWLVTGGHWRVTGESPWVAAGIYLGEDYDARLEQPGWDRAGFDDSGWGDAQLGSAGVLPGARTSPEVRVTQLLEVAEVLTSPSGKLVLDFGQNLVGRLRIRVSGEAGSTVTLRHAEVLENGELGVRPLRSARATDNFTLAGSGTEEYAPTFTFHGFRFAEITGWPGEFDPGAVTAEVIHSDMRRTGWFDSSHELLNRLHENVVWGMRGNFLYLPTDCPQRDERMGWTGDIQIFGPTASFLYDCDGFLASWLEDVWHEQQAAGGGVAFVVPDVLRSGDVPAAAWGDVATVLPTVLHERFGDLGVVERQYPSMKAWTDLLLGLAGDRYLWEGGFQFGDWVDPDSPPENPAKAKTDPDIVASAFLYRSTDLLSRAAELLGDHEDADHYSALAEKVRQAWLAEYTTPAGRIVSDAQTAYALAIEFGIAEGELAAVLGRRLAELARRDGYRISTGFVGTPLVNDALTRTGHVEPAARMLLQTECPSWLYSVGMGATTVWERWDSLLPDGSINPGEMTSFNHYALGSVADWMHRVVAGLAPAEPGYKKVRIAPTPLPGLHHARARHEGPYGTIEAGWRREGSTVTVEATVPPNSTAVVELPDRAPFEVGSGTHIWQFEAPGTDSPATPITLLTTLADIIDDAEAHAELLAAWDRVDPVLGADFRARTRWIQSQTLSAAFSIVSPVVADKVMGQLEDFNASREA</sequence>
<dbReference type="EC" id="3.2.1.40" evidence="2"/>
<dbReference type="GO" id="GO:0005975">
    <property type="term" value="P:carbohydrate metabolic process"/>
    <property type="evidence" value="ECO:0007669"/>
    <property type="project" value="InterPro"/>
</dbReference>
<dbReference type="PIRSF" id="PIRSF010631">
    <property type="entry name" value="A-rhamnsds"/>
    <property type="match status" value="1"/>
</dbReference>
<dbReference type="InterPro" id="IPR013783">
    <property type="entry name" value="Ig-like_fold"/>
</dbReference>
<dbReference type="Gene3D" id="2.60.120.260">
    <property type="entry name" value="Galactose-binding domain-like"/>
    <property type="match status" value="2"/>
</dbReference>
<evidence type="ECO:0000259" key="7">
    <source>
        <dbReference type="Pfam" id="PF17389"/>
    </source>
</evidence>
<evidence type="ECO:0000313" key="10">
    <source>
        <dbReference type="Proteomes" id="UP000317638"/>
    </source>
</evidence>
<dbReference type="RefSeq" id="WP_143936732.1">
    <property type="nucleotide sequence ID" value="NZ_VKKG01000001.1"/>
</dbReference>
<gene>
    <name evidence="9" type="ORF">FOJ82_01770</name>
</gene>
<dbReference type="AlphaFoldDB" id="A0A553K6G1"/>
<name>A0A553K6G1_9ACTN</name>
<dbReference type="InterPro" id="IPR008928">
    <property type="entry name" value="6-hairpin_glycosidase_sf"/>
</dbReference>
<protein>
    <recommendedName>
        <fullName evidence="2">alpha-L-rhamnosidase</fullName>
        <ecNumber evidence="2">3.2.1.40</ecNumber>
    </recommendedName>
</protein>
<dbReference type="InterPro" id="IPR035396">
    <property type="entry name" value="Bac_rhamnosid6H"/>
</dbReference>
<feature type="domain" description="Alpha-L-rhamnosidase C-terminal" evidence="8">
    <location>
        <begin position="770"/>
        <end position="839"/>
    </location>
</feature>
<evidence type="ECO:0000259" key="8">
    <source>
        <dbReference type="Pfam" id="PF17390"/>
    </source>
</evidence>
<dbReference type="Pfam" id="PF17389">
    <property type="entry name" value="Bac_rhamnosid6H"/>
    <property type="match status" value="1"/>
</dbReference>
<organism evidence="9 10">
    <name type="scientific">Tessaracoccus rhinocerotis</name>
    <dbReference type="NCBI Taxonomy" id="1689449"/>
    <lineage>
        <taxon>Bacteria</taxon>
        <taxon>Bacillati</taxon>
        <taxon>Actinomycetota</taxon>
        <taxon>Actinomycetes</taxon>
        <taxon>Propionibacteriales</taxon>
        <taxon>Propionibacteriaceae</taxon>
        <taxon>Tessaracoccus</taxon>
    </lineage>
</organism>
<dbReference type="Gene3D" id="2.60.40.10">
    <property type="entry name" value="Immunoglobulins"/>
    <property type="match status" value="1"/>
</dbReference>
<dbReference type="Pfam" id="PF25788">
    <property type="entry name" value="Ig_Rha78A_N"/>
    <property type="match status" value="1"/>
</dbReference>
<dbReference type="InterPro" id="IPR013737">
    <property type="entry name" value="Bac_rhamnosid_N"/>
</dbReference>
<dbReference type="Gene3D" id="1.50.10.10">
    <property type="match status" value="1"/>
</dbReference>
<reference evidence="9 10" key="1">
    <citation type="submission" date="2019-07" db="EMBL/GenBank/DDBJ databases">
        <authorList>
            <person name="Zhou L.-Y."/>
        </authorList>
    </citation>
    <scope>NUCLEOTIDE SEQUENCE [LARGE SCALE GENOMIC DNA]</scope>
    <source>
        <strain evidence="9 10">YIM 101269</strain>
    </source>
</reference>
<dbReference type="Gene3D" id="2.60.420.10">
    <property type="entry name" value="Maltose phosphorylase, domain 3"/>
    <property type="match status" value="1"/>
</dbReference>
<evidence type="ECO:0000256" key="3">
    <source>
        <dbReference type="ARBA" id="ARBA00022801"/>
    </source>
</evidence>
<feature type="domain" description="Alpha-L-rhamnosidase concanavalin-like" evidence="5">
    <location>
        <begin position="319"/>
        <end position="417"/>
    </location>
</feature>
<feature type="domain" description="Alpha-L-rhamnosidase six-hairpin glycosidase" evidence="7">
    <location>
        <begin position="421"/>
        <end position="768"/>
    </location>
</feature>
<accession>A0A553K6G1</accession>
<dbReference type="EMBL" id="VKKG01000001">
    <property type="protein sequence ID" value="TRY20289.1"/>
    <property type="molecule type" value="Genomic_DNA"/>
</dbReference>
<dbReference type="Pfam" id="PF17390">
    <property type="entry name" value="Bac_rhamnosid_C"/>
    <property type="match status" value="1"/>
</dbReference>
<dbReference type="Pfam" id="PF05592">
    <property type="entry name" value="Bac_rhamnosid"/>
    <property type="match status" value="1"/>
</dbReference>
<dbReference type="InterPro" id="IPR035398">
    <property type="entry name" value="Bac_rhamnosid_C"/>
</dbReference>
<keyword evidence="3" id="KW-0378">Hydrolase</keyword>
<dbReference type="GO" id="GO:0030596">
    <property type="term" value="F:alpha-L-rhamnosidase activity"/>
    <property type="evidence" value="ECO:0007669"/>
    <property type="project" value="UniProtKB-EC"/>
</dbReference>
<proteinExistence type="predicted"/>
<evidence type="ECO:0000256" key="2">
    <source>
        <dbReference type="ARBA" id="ARBA00012652"/>
    </source>
</evidence>
<dbReference type="InterPro" id="IPR008902">
    <property type="entry name" value="Rhamnosid_concanavalin"/>
</dbReference>
<evidence type="ECO:0000259" key="5">
    <source>
        <dbReference type="Pfam" id="PF05592"/>
    </source>
</evidence>
<dbReference type="OrthoDB" id="9761045at2"/>
<comment type="catalytic activity">
    <reaction evidence="1">
        <text>Hydrolysis of terminal non-reducing alpha-L-rhamnose residues in alpha-L-rhamnosides.</text>
        <dbReference type="EC" id="3.2.1.40"/>
    </reaction>
</comment>
<dbReference type="Pfam" id="PF08531">
    <property type="entry name" value="Bac_rhamnosid_N"/>
    <property type="match status" value="1"/>
</dbReference>
<dbReference type="InterPro" id="IPR012341">
    <property type="entry name" value="6hp_glycosidase-like_sf"/>
</dbReference>
<feature type="region of interest" description="Disordered" evidence="4">
    <location>
        <begin position="1"/>
        <end position="23"/>
    </location>
</feature>